<dbReference type="PANTHER" id="PTHR46481">
    <property type="entry name" value="ZINC FINGER BED DOMAIN-CONTAINING PROTEIN 4"/>
    <property type="match status" value="1"/>
</dbReference>
<keyword evidence="3" id="KW-0863">Zinc-finger</keyword>
<feature type="domain" description="BED-type" evidence="8">
    <location>
        <begin position="41"/>
        <end position="86"/>
    </location>
</feature>
<sequence length="590" mass="69090">MSGNQNLISYSDDENNFVIIGNSGAQRSRRRSRNNYRKSICWKYFHPFKVPKDGSETRCNFNGCNTKYVWRGSTSNLVRHLKREHQITTKSSVLTTSIQSPSTYDDFQLKINLPLIKFIVSSASPFNITDSLKSSGLINLQIELPLEEQINKVYDRLFLQLKSKAQQANSVMLSIDYPYIEDIEEITPVITCCWLTEDFEFNKILLCIVKKWNDSGIIEALDQWELTNLKFIYNFYDELDEDSFYDGFTLDDMLEEKYQDIIHIIHKNKIRSGDCLIRDNLTIWAEKSISTQEISNIITAVQNATLNLCDVAKELRNERMQRVMNIPINDIQNAEKFYCDCHYHKIEFLSSIEQSFKLLLNYSNHNDEFIRGNITKFKNLLLDNLPFSIFPKLLRLFEPLKHIGNVSTRNIADMLTNAINILNEISSQLTLSQFNLEHEVLESFLIFLIHSYLHEIVGLFLDPRSRPIVTLHETLKEFILNKCEAYYSQIASSFGNTLNKSIQDLASEELERYISLPQFLFNENFDLYKWWKDSKHIFPGLATLAREYLLLLSDNEIPLNNLEKFRRVYQDEETINKIAFLDCNLKYFTF</sequence>
<dbReference type="SMART" id="SM00614">
    <property type="entry name" value="ZnF_BED"/>
    <property type="match status" value="1"/>
</dbReference>
<evidence type="ECO:0000256" key="4">
    <source>
        <dbReference type="ARBA" id="ARBA00022833"/>
    </source>
</evidence>
<reference evidence="9" key="1">
    <citation type="submission" date="2021-06" db="EMBL/GenBank/DDBJ databases">
        <authorList>
            <person name="Kallberg Y."/>
            <person name="Tangrot J."/>
            <person name="Rosling A."/>
        </authorList>
    </citation>
    <scope>NUCLEOTIDE SEQUENCE</scope>
    <source>
        <strain evidence="9">MA453B</strain>
    </source>
</reference>
<dbReference type="PANTHER" id="PTHR46481:SF10">
    <property type="entry name" value="ZINC FINGER BED DOMAIN-CONTAINING PROTEIN 39"/>
    <property type="match status" value="1"/>
</dbReference>
<keyword evidence="6" id="KW-0804">Transcription</keyword>
<evidence type="ECO:0000256" key="3">
    <source>
        <dbReference type="ARBA" id="ARBA00022771"/>
    </source>
</evidence>
<evidence type="ECO:0000256" key="5">
    <source>
        <dbReference type="ARBA" id="ARBA00023015"/>
    </source>
</evidence>
<comment type="caution">
    <text evidence="9">The sequence shown here is derived from an EMBL/GenBank/DDBJ whole genome shotgun (WGS) entry which is preliminary data.</text>
</comment>
<dbReference type="InterPro" id="IPR012337">
    <property type="entry name" value="RNaseH-like_sf"/>
</dbReference>
<dbReference type="GO" id="GO:0008270">
    <property type="term" value="F:zinc ion binding"/>
    <property type="evidence" value="ECO:0007669"/>
    <property type="project" value="UniProtKB-KW"/>
</dbReference>
<dbReference type="Proteomes" id="UP000789405">
    <property type="component" value="Unassembled WGS sequence"/>
</dbReference>
<dbReference type="InterPro" id="IPR036236">
    <property type="entry name" value="Znf_C2H2_sf"/>
</dbReference>
<comment type="subcellular location">
    <subcellularLocation>
        <location evidence="1">Nucleus</location>
    </subcellularLocation>
</comment>
<dbReference type="Pfam" id="PF02892">
    <property type="entry name" value="zf-BED"/>
    <property type="match status" value="1"/>
</dbReference>
<dbReference type="GO" id="GO:0009791">
    <property type="term" value="P:post-embryonic development"/>
    <property type="evidence" value="ECO:0007669"/>
    <property type="project" value="UniProtKB-ARBA"/>
</dbReference>
<keyword evidence="5" id="KW-0805">Transcription regulation</keyword>
<evidence type="ECO:0000256" key="7">
    <source>
        <dbReference type="ARBA" id="ARBA00023242"/>
    </source>
</evidence>
<keyword evidence="4" id="KW-0862">Zinc</keyword>
<dbReference type="GO" id="GO:0005634">
    <property type="term" value="C:nucleus"/>
    <property type="evidence" value="ECO:0007669"/>
    <property type="project" value="UniProtKB-SubCell"/>
</dbReference>
<evidence type="ECO:0000313" key="9">
    <source>
        <dbReference type="EMBL" id="CAG8655651.1"/>
    </source>
</evidence>
<dbReference type="GO" id="GO:0003677">
    <property type="term" value="F:DNA binding"/>
    <property type="evidence" value="ECO:0007669"/>
    <property type="project" value="InterPro"/>
</dbReference>
<dbReference type="InterPro" id="IPR052035">
    <property type="entry name" value="ZnF_BED_domain_contain"/>
</dbReference>
<dbReference type="EMBL" id="CAJVPY010006068">
    <property type="protein sequence ID" value="CAG8655651.1"/>
    <property type="molecule type" value="Genomic_DNA"/>
</dbReference>
<dbReference type="SUPFAM" id="SSF57667">
    <property type="entry name" value="beta-beta-alpha zinc fingers"/>
    <property type="match status" value="1"/>
</dbReference>
<evidence type="ECO:0000313" key="10">
    <source>
        <dbReference type="Proteomes" id="UP000789405"/>
    </source>
</evidence>
<keyword evidence="2" id="KW-0479">Metal-binding</keyword>
<protein>
    <submittedName>
        <fullName evidence="9">5977_t:CDS:1</fullName>
    </submittedName>
</protein>
<dbReference type="AlphaFoldDB" id="A0A9N9DWR0"/>
<accession>A0A9N9DWR0</accession>
<evidence type="ECO:0000256" key="6">
    <source>
        <dbReference type="ARBA" id="ARBA00023163"/>
    </source>
</evidence>
<evidence type="ECO:0000259" key="8">
    <source>
        <dbReference type="Pfam" id="PF02892"/>
    </source>
</evidence>
<keyword evidence="10" id="KW-1185">Reference proteome</keyword>
<dbReference type="SUPFAM" id="SSF53098">
    <property type="entry name" value="Ribonuclease H-like"/>
    <property type="match status" value="1"/>
</dbReference>
<dbReference type="OrthoDB" id="1607513at2759"/>
<gene>
    <name evidence="9" type="ORF">DERYTH_LOCUS10425</name>
</gene>
<keyword evidence="7" id="KW-0539">Nucleus</keyword>
<proteinExistence type="predicted"/>
<evidence type="ECO:0000256" key="1">
    <source>
        <dbReference type="ARBA" id="ARBA00004123"/>
    </source>
</evidence>
<organism evidence="9 10">
    <name type="scientific">Dentiscutata erythropus</name>
    <dbReference type="NCBI Taxonomy" id="1348616"/>
    <lineage>
        <taxon>Eukaryota</taxon>
        <taxon>Fungi</taxon>
        <taxon>Fungi incertae sedis</taxon>
        <taxon>Mucoromycota</taxon>
        <taxon>Glomeromycotina</taxon>
        <taxon>Glomeromycetes</taxon>
        <taxon>Diversisporales</taxon>
        <taxon>Gigasporaceae</taxon>
        <taxon>Dentiscutata</taxon>
    </lineage>
</organism>
<dbReference type="InterPro" id="IPR003656">
    <property type="entry name" value="Znf_BED"/>
</dbReference>
<name>A0A9N9DWR0_9GLOM</name>
<evidence type="ECO:0000256" key="2">
    <source>
        <dbReference type="ARBA" id="ARBA00022723"/>
    </source>
</evidence>